<evidence type="ECO:0000256" key="3">
    <source>
        <dbReference type="PIRSR" id="PIRSR639383-2"/>
    </source>
</evidence>
<keyword evidence="1" id="KW-0547">Nucleotide-binding</keyword>
<dbReference type="EMBL" id="CP040098">
    <property type="protein sequence ID" value="QCQ22152.1"/>
    <property type="molecule type" value="Genomic_DNA"/>
</dbReference>
<dbReference type="InterPro" id="IPR036265">
    <property type="entry name" value="HIT-like_sf"/>
</dbReference>
<evidence type="ECO:0000313" key="6">
    <source>
        <dbReference type="EMBL" id="QCQ22152.1"/>
    </source>
</evidence>
<feature type="short sequence motif" description="Histidine triad motif" evidence="4">
    <location>
        <begin position="117"/>
        <end position="121"/>
    </location>
</feature>
<evidence type="ECO:0000256" key="2">
    <source>
        <dbReference type="PIRSR" id="PIRSR639383-1"/>
    </source>
</evidence>
<gene>
    <name evidence="6" type="ORF">FDQ92_08245</name>
</gene>
<dbReference type="InterPro" id="IPR052908">
    <property type="entry name" value="AP-4-A_phosphorylase"/>
</dbReference>
<accession>A0A4P8L5V4</accession>
<reference evidence="6 7" key="1">
    <citation type="submission" date="2019-05" db="EMBL/GenBank/DDBJ databases">
        <title>The Complete Genome Sequence of the n-alkane-degrading Desulfoglaeba alkanexedens ALDC reveals multiple alkylsuccinate synthase gene clusters.</title>
        <authorList>
            <person name="Callaghan A.V."/>
            <person name="Davidova I.A."/>
            <person name="Duncan K.E."/>
            <person name="Morris B."/>
            <person name="McInerney M.J."/>
        </authorList>
    </citation>
    <scope>NUCLEOTIDE SEQUENCE [LARGE SCALE GENOMIC DNA]</scope>
    <source>
        <strain evidence="6 7">ALDC</strain>
    </source>
</reference>
<dbReference type="GO" id="GO:0000166">
    <property type="term" value="F:nucleotide binding"/>
    <property type="evidence" value="ECO:0007669"/>
    <property type="project" value="UniProtKB-KW"/>
</dbReference>
<evidence type="ECO:0000256" key="1">
    <source>
        <dbReference type="ARBA" id="ARBA00022741"/>
    </source>
</evidence>
<feature type="binding site" evidence="3">
    <location>
        <begin position="111"/>
        <end position="114"/>
    </location>
    <ligand>
        <name>substrate</name>
    </ligand>
</feature>
<organism evidence="6 7">
    <name type="scientific">Desulfoglaeba alkanexedens ALDC</name>
    <dbReference type="NCBI Taxonomy" id="980445"/>
    <lineage>
        <taxon>Bacteria</taxon>
        <taxon>Pseudomonadati</taxon>
        <taxon>Thermodesulfobacteriota</taxon>
        <taxon>Syntrophobacteria</taxon>
        <taxon>Syntrophobacterales</taxon>
        <taxon>Syntrophobacteraceae</taxon>
        <taxon>Desulfoglaeba</taxon>
    </lineage>
</organism>
<feature type="binding site" evidence="3">
    <location>
        <position position="121"/>
    </location>
    <ligand>
        <name>substrate</name>
    </ligand>
</feature>
<dbReference type="PANTHER" id="PTHR42997:SF1">
    <property type="entry name" value="AP-4-A PHOSPHORYLASE"/>
    <property type="match status" value="1"/>
</dbReference>
<reference evidence="6 7" key="2">
    <citation type="submission" date="2019-05" db="EMBL/GenBank/DDBJ databases">
        <authorList>
            <person name="Suflita J.M."/>
            <person name="Marks C.R."/>
        </authorList>
    </citation>
    <scope>NUCLEOTIDE SEQUENCE [LARGE SCALE GENOMIC DNA]</scope>
    <source>
        <strain evidence="6 7">ALDC</strain>
    </source>
</reference>
<keyword evidence="7" id="KW-1185">Reference proteome</keyword>
<dbReference type="KEGG" id="dax:FDQ92_08245"/>
<dbReference type="PANTHER" id="PTHR42997">
    <property type="entry name" value="HIT FAMILY HYDROLASE"/>
    <property type="match status" value="1"/>
</dbReference>
<protein>
    <submittedName>
        <fullName evidence="6">HIT domain-containing protein</fullName>
    </submittedName>
</protein>
<dbReference type="RefSeq" id="WP_137424121.1">
    <property type="nucleotide sequence ID" value="NZ_CP040098.1"/>
</dbReference>
<evidence type="ECO:0000313" key="7">
    <source>
        <dbReference type="Proteomes" id="UP000298602"/>
    </source>
</evidence>
<evidence type="ECO:0000259" key="5">
    <source>
        <dbReference type="PROSITE" id="PS51084"/>
    </source>
</evidence>
<dbReference type="PROSITE" id="PS51084">
    <property type="entry name" value="HIT_2"/>
    <property type="match status" value="1"/>
</dbReference>
<dbReference type="GO" id="GO:0003824">
    <property type="term" value="F:catalytic activity"/>
    <property type="evidence" value="ECO:0007669"/>
    <property type="project" value="InterPro"/>
</dbReference>
<dbReference type="Gene3D" id="3.30.428.10">
    <property type="entry name" value="HIT-like"/>
    <property type="match status" value="1"/>
</dbReference>
<dbReference type="OrthoDB" id="9784774at2"/>
<dbReference type="Proteomes" id="UP000298602">
    <property type="component" value="Chromosome"/>
</dbReference>
<feature type="active site" description="Tele-AMP-histidine intermediate" evidence="2">
    <location>
        <position position="119"/>
    </location>
</feature>
<dbReference type="InterPro" id="IPR011146">
    <property type="entry name" value="HIT-like"/>
</dbReference>
<proteinExistence type="predicted"/>
<sequence length="166" mass="19335">MQPLWAPWRMEYILGKREPYCIFCPEGDGHSDEERLILFRGRLTMVMMNKYPYNNGHLLVAPWRHVAGLEELYEDEMTDIMRWLQKSIRILRQVMKPDGFNVGLNLGAAAGAGVESHLHFHIVPRWQGDTNFMTVFAEVRSIPEHLKQTFAKLLPHFRKESADEAV</sequence>
<evidence type="ECO:0000256" key="4">
    <source>
        <dbReference type="PROSITE-ProRule" id="PRU00464"/>
    </source>
</evidence>
<dbReference type="AlphaFoldDB" id="A0A4P8L5V4"/>
<name>A0A4P8L5V4_9BACT</name>
<dbReference type="InterPro" id="IPR039383">
    <property type="entry name" value="FHIT"/>
</dbReference>
<feature type="binding site" evidence="3">
    <location>
        <position position="49"/>
    </location>
    <ligand>
        <name>substrate</name>
    </ligand>
</feature>
<feature type="domain" description="HIT" evidence="5">
    <location>
        <begin position="22"/>
        <end position="132"/>
    </location>
</feature>
<dbReference type="SUPFAM" id="SSF54197">
    <property type="entry name" value="HIT-like"/>
    <property type="match status" value="1"/>
</dbReference>
<dbReference type="Pfam" id="PF01230">
    <property type="entry name" value="HIT"/>
    <property type="match status" value="1"/>
</dbReference>
<dbReference type="CDD" id="cd01275">
    <property type="entry name" value="FHIT"/>
    <property type="match status" value="1"/>
</dbReference>